<gene>
    <name evidence="10" type="ORF">M3M28_01480</name>
</gene>
<feature type="transmembrane region" description="Helical" evidence="7">
    <location>
        <begin position="12"/>
        <end position="31"/>
    </location>
</feature>
<evidence type="ECO:0000256" key="7">
    <source>
        <dbReference type="RuleBase" id="RU363032"/>
    </source>
</evidence>
<dbReference type="Pfam" id="PF00528">
    <property type="entry name" value="BPD_transp_1"/>
    <property type="match status" value="1"/>
</dbReference>
<feature type="transmembrane region" description="Helical" evidence="7">
    <location>
        <begin position="273"/>
        <end position="299"/>
    </location>
</feature>
<comment type="subcellular location">
    <subcellularLocation>
        <location evidence="1 7">Cell membrane</location>
        <topology evidence="1 7">Multi-pass membrane protein</topology>
    </subcellularLocation>
</comment>
<dbReference type="SUPFAM" id="SSF161098">
    <property type="entry name" value="MetI-like"/>
    <property type="match status" value="1"/>
</dbReference>
<evidence type="ECO:0000256" key="3">
    <source>
        <dbReference type="ARBA" id="ARBA00022475"/>
    </source>
</evidence>
<dbReference type="Gene3D" id="1.10.3720.10">
    <property type="entry name" value="MetI-like"/>
    <property type="match status" value="1"/>
</dbReference>
<keyword evidence="4 7" id="KW-0812">Transmembrane</keyword>
<keyword evidence="6 7" id="KW-0472">Membrane</keyword>
<dbReference type="PANTHER" id="PTHR43163">
    <property type="entry name" value="DIPEPTIDE TRANSPORT SYSTEM PERMEASE PROTEIN DPPB-RELATED"/>
    <property type="match status" value="1"/>
</dbReference>
<feature type="domain" description="ABC transmembrane type-1" evidence="9">
    <location>
        <begin position="94"/>
        <end position="292"/>
    </location>
</feature>
<feature type="compositionally biased region" description="Low complexity" evidence="8">
    <location>
        <begin position="335"/>
        <end position="364"/>
    </location>
</feature>
<evidence type="ECO:0000256" key="8">
    <source>
        <dbReference type="SAM" id="MobiDB-lite"/>
    </source>
</evidence>
<dbReference type="CDD" id="cd06261">
    <property type="entry name" value="TM_PBP2"/>
    <property type="match status" value="1"/>
</dbReference>
<feature type="region of interest" description="Disordered" evidence="8">
    <location>
        <begin position="305"/>
        <end position="364"/>
    </location>
</feature>
<evidence type="ECO:0000259" key="9">
    <source>
        <dbReference type="PROSITE" id="PS50928"/>
    </source>
</evidence>
<dbReference type="InterPro" id="IPR000515">
    <property type="entry name" value="MetI-like"/>
</dbReference>
<keyword evidence="2 7" id="KW-0813">Transport</keyword>
<keyword evidence="5 7" id="KW-1133">Transmembrane helix</keyword>
<evidence type="ECO:0000313" key="10">
    <source>
        <dbReference type="EMBL" id="UQN15167.1"/>
    </source>
</evidence>
<feature type="transmembrane region" description="Helical" evidence="7">
    <location>
        <begin position="100"/>
        <end position="121"/>
    </location>
</feature>
<name>A0ABY4MXK8_9MICO</name>
<reference evidence="10" key="1">
    <citation type="submission" date="2022-05" db="EMBL/GenBank/DDBJ databases">
        <title>Complete genome sequence of toluene-degrading Gulosibacter sediminis strain ACHW.36C.</title>
        <authorList>
            <person name="Wai A.C."/>
            <person name="Lai G.K."/>
            <person name="Griffin S.D."/>
            <person name="Leung F.C."/>
        </authorList>
    </citation>
    <scope>NUCLEOTIDE SEQUENCE [LARGE SCALE GENOMIC DNA]</scope>
    <source>
        <strain evidence="10">ACHW.36C</strain>
    </source>
</reference>
<comment type="similarity">
    <text evidence="7">Belongs to the binding-protein-dependent transport system permease family.</text>
</comment>
<evidence type="ECO:0000256" key="6">
    <source>
        <dbReference type="ARBA" id="ARBA00023136"/>
    </source>
</evidence>
<feature type="transmembrane region" description="Helical" evidence="7">
    <location>
        <begin position="133"/>
        <end position="161"/>
    </location>
</feature>
<keyword evidence="3" id="KW-1003">Cell membrane</keyword>
<organism evidence="10">
    <name type="scientific">Gulosibacter sediminis</name>
    <dbReference type="NCBI Taxonomy" id="1729695"/>
    <lineage>
        <taxon>Bacteria</taxon>
        <taxon>Bacillati</taxon>
        <taxon>Actinomycetota</taxon>
        <taxon>Actinomycetes</taxon>
        <taxon>Micrococcales</taxon>
        <taxon>Microbacteriaceae</taxon>
        <taxon>Gulosibacter</taxon>
    </lineage>
</organism>
<protein>
    <submittedName>
        <fullName evidence="10">ABC transporter permease</fullName>
    </submittedName>
</protein>
<evidence type="ECO:0000256" key="2">
    <source>
        <dbReference type="ARBA" id="ARBA00022448"/>
    </source>
</evidence>
<dbReference type="PANTHER" id="PTHR43163:SF6">
    <property type="entry name" value="DIPEPTIDE TRANSPORT SYSTEM PERMEASE PROTEIN DPPB-RELATED"/>
    <property type="match status" value="1"/>
</dbReference>
<evidence type="ECO:0000256" key="5">
    <source>
        <dbReference type="ARBA" id="ARBA00022989"/>
    </source>
</evidence>
<dbReference type="PROSITE" id="PS50928">
    <property type="entry name" value="ABC_TM1"/>
    <property type="match status" value="1"/>
</dbReference>
<dbReference type="EMBL" id="CP097160">
    <property type="protein sequence ID" value="UQN15167.1"/>
    <property type="molecule type" value="Genomic_DNA"/>
</dbReference>
<accession>A0ABY4MXK8</accession>
<dbReference type="InterPro" id="IPR035906">
    <property type="entry name" value="MetI-like_sf"/>
</dbReference>
<evidence type="ECO:0000256" key="4">
    <source>
        <dbReference type="ARBA" id="ARBA00022692"/>
    </source>
</evidence>
<evidence type="ECO:0000256" key="1">
    <source>
        <dbReference type="ARBA" id="ARBA00004651"/>
    </source>
</evidence>
<sequence>MLNYLGKRILQSAIPLIVVVIGVFFLARLTGDPSSLYLPLSATEEMKADFAARNGLDLPIFQQLLNFLGGAFTLDFGESMRTGEDAAAMVLRAFPATLQLAFFTMLFSIIIAVVIGCWAALKPNGVADRIVSFFSMVAASVPDFWLAILGIWIFAISFGILPTSGVQGGPEVWILPVATLMMRPVGVLAQIVRGSMVTVLGQPYIKVAYSRGATRFFVVTRHALKNAAAPALTVAGDLTVGLINGAVVVESIFGWPGIGKLMIDSILMRDFPVLQAAVLVTAVAIFVLNIVIDLLYAALDPRVRPTGRSAKQQGKKDGEPATTGVRTVKPGAIKATVATASAGSASSTGTTTSTQAPGTQGAGA</sequence>
<proteinExistence type="inferred from homology"/>